<accession>A0A1H0SLN4</accession>
<dbReference type="STRING" id="641025.SAMN05421507_108119"/>
<feature type="compositionally biased region" description="Pro residues" evidence="1">
    <location>
        <begin position="366"/>
        <end position="378"/>
    </location>
</feature>
<feature type="region of interest" description="Disordered" evidence="1">
    <location>
        <begin position="233"/>
        <end position="780"/>
    </location>
</feature>
<proteinExistence type="predicted"/>
<feature type="compositionally biased region" description="Gly residues" evidence="1">
    <location>
        <begin position="564"/>
        <end position="573"/>
    </location>
</feature>
<dbReference type="Proteomes" id="UP000199691">
    <property type="component" value="Unassembled WGS sequence"/>
</dbReference>
<dbReference type="AlphaFoldDB" id="A0A1H0SLN4"/>
<feature type="compositionally biased region" description="Gly residues" evidence="1">
    <location>
        <begin position="323"/>
        <end position="336"/>
    </location>
</feature>
<feature type="region of interest" description="Disordered" evidence="1">
    <location>
        <begin position="859"/>
        <end position="933"/>
    </location>
</feature>
<feature type="compositionally biased region" description="Low complexity" evidence="1">
    <location>
        <begin position="1078"/>
        <end position="1095"/>
    </location>
</feature>
<feature type="region of interest" description="Disordered" evidence="1">
    <location>
        <begin position="1049"/>
        <end position="1101"/>
    </location>
</feature>
<evidence type="ECO:0000313" key="3">
    <source>
        <dbReference type="Proteomes" id="UP000199691"/>
    </source>
</evidence>
<protein>
    <submittedName>
        <fullName evidence="2">Uncharacterized protein</fullName>
    </submittedName>
</protein>
<feature type="region of interest" description="Disordered" evidence="1">
    <location>
        <begin position="962"/>
        <end position="1009"/>
    </location>
</feature>
<gene>
    <name evidence="2" type="ORF">SAMN05421507_108119</name>
</gene>
<feature type="compositionally biased region" description="Gly residues" evidence="1">
    <location>
        <begin position="293"/>
        <end position="305"/>
    </location>
</feature>
<feature type="compositionally biased region" description="Acidic residues" evidence="1">
    <location>
        <begin position="1058"/>
        <end position="1072"/>
    </location>
</feature>
<organism evidence="2 3">
    <name type="scientific">Lentzea jiangxiensis</name>
    <dbReference type="NCBI Taxonomy" id="641025"/>
    <lineage>
        <taxon>Bacteria</taxon>
        <taxon>Bacillati</taxon>
        <taxon>Actinomycetota</taxon>
        <taxon>Actinomycetes</taxon>
        <taxon>Pseudonocardiales</taxon>
        <taxon>Pseudonocardiaceae</taxon>
        <taxon>Lentzea</taxon>
    </lineage>
</organism>
<evidence type="ECO:0000313" key="2">
    <source>
        <dbReference type="EMBL" id="SDP42148.1"/>
    </source>
</evidence>
<feature type="compositionally biased region" description="Low complexity" evidence="1">
    <location>
        <begin position="748"/>
        <end position="762"/>
    </location>
</feature>
<feature type="compositionally biased region" description="Pro residues" evidence="1">
    <location>
        <begin position="339"/>
        <end position="351"/>
    </location>
</feature>
<feature type="compositionally biased region" description="Low complexity" evidence="1">
    <location>
        <begin position="583"/>
        <end position="592"/>
    </location>
</feature>
<evidence type="ECO:0000256" key="1">
    <source>
        <dbReference type="SAM" id="MobiDB-lite"/>
    </source>
</evidence>
<feature type="compositionally biased region" description="Gly residues" evidence="1">
    <location>
        <begin position="918"/>
        <end position="928"/>
    </location>
</feature>
<feature type="compositionally biased region" description="Gly residues" evidence="1">
    <location>
        <begin position="381"/>
        <end position="395"/>
    </location>
</feature>
<keyword evidence="3" id="KW-1185">Reference proteome</keyword>
<feature type="compositionally biased region" description="Low complexity" evidence="1">
    <location>
        <begin position="696"/>
        <end position="707"/>
    </location>
</feature>
<dbReference type="EMBL" id="FNIX01000008">
    <property type="protein sequence ID" value="SDP42148.1"/>
    <property type="molecule type" value="Genomic_DNA"/>
</dbReference>
<name>A0A1H0SLN4_9PSEU</name>
<feature type="compositionally biased region" description="Gly residues" evidence="1">
    <location>
        <begin position="411"/>
        <end position="421"/>
    </location>
</feature>
<feature type="compositionally biased region" description="Pro residues" evidence="1">
    <location>
        <begin position="308"/>
        <end position="320"/>
    </location>
</feature>
<sequence>MLAFSVKVWVCAMPPGVYDKDGFKIGPGGGVFADPTVEMTDSRDFESWDWKQIRAAVVGYAATPRDARPTSVPYADPNSIRHAATVFNRARDTLQFVSDNLRLQVEALAGENGAWQSPAAEVFRSINLHLAANLQAKADQINGGEVTGERSVPAQLWRAGNYLEWAQNEIKRIDSYYASYVRSQGGARMTNQLTKVSAFPELVDQMAEDMKKVVRLLANEYDVNTASVVVPSAVDFRPKGPGTGDGPGGDGNDLPDDLNIDPPPPADNTGGGDGTRGNTPPPPLNIGPPPGADLGGDGGGTGGGNNFRPPPSLNVEPPPGLDLSGGDGGGGTGGGNDFRPPPSLNVEPPPGLDLSGGNTGGGDGLPLPPGLDLSPPPGADVGTGGNNAGGTGGLGLPPAMNIAPPPAADGGTRGGGSGGGTALPKPPPLSLNTPPGVGSGTGNDSIGRPPQLDIEAPPGAGSGTGNDSTGLPPQLDIETPPGLGTGDDRGGTNLPPAAPMMPPAGAGGGAPAGANADRPDSSGLLGGLEEPWKAGSLPPAIDPSGTEPPAVKPEDWAASPSSGSSGGLGGGLGSQVPPPMMPPVAGGQPPGATGDRPDSSGLLGGEKESWEGTGLPVADLDAASPPPSIKPEEWASATGGSADAGIRVPAVGGPTTTEPPALNQIPEASEPAAQQVSSGGAGAGLGSQVPPPMMPPVAGGQPPGAAGDRPDSSGLLGGHTEPWAGAEEARGVGGASDTPASAAPEKWAVTTAEPVVTPATPAAEPPPAVEESAPVAPSAPPAVTPVVALARTPVESAAPERETAVPVLTEQAEKIAPTPAAAPAGWAASSGLVAAGQETPQAAAVLGASAVTAAAAFGAMTGPVPGTPPSGPTPPGAAPAPSSGSGPVGSGPGRPYPSEFPHVDVDGNVQDDREEDGGGGLVLRGGAAGALPGVDSVAVVRPDDAVKDVTAWDSGNAAFLLSGAPPAPVAAKTNRSGWDTEPRASGITLDSSEPWEPEPSTTHATYRRRRYGEAPLLVDDSDDEVWCGDEYSVPKEEREDFVAGEVERLERLRRQEAGEDVEDPEDGEDAEPEERSAADLLSRSSAAWGGSTAASPMGVLE</sequence>
<feature type="compositionally biased region" description="Gly residues" evidence="1">
    <location>
        <begin position="241"/>
        <end position="251"/>
    </location>
</feature>
<reference evidence="3" key="1">
    <citation type="submission" date="2016-10" db="EMBL/GenBank/DDBJ databases">
        <authorList>
            <person name="Varghese N."/>
            <person name="Submissions S."/>
        </authorList>
    </citation>
    <scope>NUCLEOTIDE SEQUENCE [LARGE SCALE GENOMIC DNA]</scope>
    <source>
        <strain evidence="3">CGMCC 4.6609</strain>
    </source>
</reference>
<feature type="compositionally biased region" description="Pro residues" evidence="1">
    <location>
        <begin position="865"/>
        <end position="878"/>
    </location>
</feature>
<feature type="compositionally biased region" description="Pro residues" evidence="1">
    <location>
        <begin position="279"/>
        <end position="291"/>
    </location>
</feature>